<dbReference type="PANTHER" id="PTHR33431:SF12">
    <property type="entry name" value="HIGH MOBILITY GROUP BOX PROTEIN, PUTATIVE (DUF1635)-RELATED"/>
    <property type="match status" value="1"/>
</dbReference>
<evidence type="ECO:0000313" key="3">
    <source>
        <dbReference type="Proteomes" id="UP000729402"/>
    </source>
</evidence>
<evidence type="ECO:0000313" key="2">
    <source>
        <dbReference type="EMBL" id="KAG8066914.1"/>
    </source>
</evidence>
<comment type="caution">
    <text evidence="2">The sequence shown here is derived from an EMBL/GenBank/DDBJ whole genome shotgun (WGS) entry which is preliminary data.</text>
</comment>
<organism evidence="2 3">
    <name type="scientific">Zizania palustris</name>
    <name type="common">Northern wild rice</name>
    <dbReference type="NCBI Taxonomy" id="103762"/>
    <lineage>
        <taxon>Eukaryota</taxon>
        <taxon>Viridiplantae</taxon>
        <taxon>Streptophyta</taxon>
        <taxon>Embryophyta</taxon>
        <taxon>Tracheophyta</taxon>
        <taxon>Spermatophyta</taxon>
        <taxon>Magnoliopsida</taxon>
        <taxon>Liliopsida</taxon>
        <taxon>Poales</taxon>
        <taxon>Poaceae</taxon>
        <taxon>BOP clade</taxon>
        <taxon>Oryzoideae</taxon>
        <taxon>Oryzeae</taxon>
        <taxon>Zizaniinae</taxon>
        <taxon>Zizania</taxon>
    </lineage>
</organism>
<proteinExistence type="predicted"/>
<dbReference type="EMBL" id="JAAALK010000284">
    <property type="protein sequence ID" value="KAG8066914.1"/>
    <property type="molecule type" value="Genomic_DNA"/>
</dbReference>
<name>A0A8J5SK39_ZIZPA</name>
<protein>
    <submittedName>
        <fullName evidence="2">Uncharacterized protein</fullName>
    </submittedName>
</protein>
<dbReference type="Pfam" id="PF07795">
    <property type="entry name" value="DUF1635"/>
    <property type="match status" value="1"/>
</dbReference>
<evidence type="ECO:0000256" key="1">
    <source>
        <dbReference type="SAM" id="Coils"/>
    </source>
</evidence>
<dbReference type="Proteomes" id="UP000729402">
    <property type="component" value="Unassembled WGS sequence"/>
</dbReference>
<dbReference type="InterPro" id="IPR012862">
    <property type="entry name" value="DUF1635"/>
</dbReference>
<sequence>MDGQSMEELKQSLMVMTLELETDKEELEKKEQSIVKLADLVRQVTKERDDVRDQLQQLLAAAIAKPLAPVTSSVTDSDSNLVLSPVDPFFDPITSSDKRCKISSPPPAAKQQCHAMKKPLPQSVMEAGPLLQNLLVAGLLPRWQFSQRAAGRLADGRGDGNYSNVVDGDANTVRALV</sequence>
<gene>
    <name evidence="2" type="ORF">GUJ93_ZPchr0005g15293</name>
</gene>
<reference evidence="2" key="2">
    <citation type="submission" date="2021-02" db="EMBL/GenBank/DDBJ databases">
        <authorList>
            <person name="Kimball J.A."/>
            <person name="Haas M.W."/>
            <person name="Macchietto M."/>
            <person name="Kono T."/>
            <person name="Duquette J."/>
            <person name="Shao M."/>
        </authorList>
    </citation>
    <scope>NUCLEOTIDE SEQUENCE</scope>
    <source>
        <tissue evidence="2">Fresh leaf tissue</tissue>
    </source>
</reference>
<dbReference type="OrthoDB" id="778241at2759"/>
<dbReference type="AlphaFoldDB" id="A0A8J5SK39"/>
<keyword evidence="3" id="KW-1185">Reference proteome</keyword>
<accession>A0A8J5SK39</accession>
<reference evidence="2" key="1">
    <citation type="journal article" date="2021" name="bioRxiv">
        <title>Whole Genome Assembly and Annotation of Northern Wild Rice, Zizania palustris L., Supports a Whole Genome Duplication in the Zizania Genus.</title>
        <authorList>
            <person name="Haas M."/>
            <person name="Kono T."/>
            <person name="Macchietto M."/>
            <person name="Millas R."/>
            <person name="McGilp L."/>
            <person name="Shao M."/>
            <person name="Duquette J."/>
            <person name="Hirsch C.N."/>
            <person name="Kimball J."/>
        </authorList>
    </citation>
    <scope>NUCLEOTIDE SEQUENCE</scope>
    <source>
        <tissue evidence="2">Fresh leaf tissue</tissue>
    </source>
</reference>
<keyword evidence="1" id="KW-0175">Coiled coil</keyword>
<feature type="coiled-coil region" evidence="1">
    <location>
        <begin position="6"/>
        <end position="61"/>
    </location>
</feature>
<dbReference type="PANTHER" id="PTHR33431">
    <property type="entry name" value="ENABLED-LIKE PROTEIN (DUF1635)"/>
    <property type="match status" value="1"/>
</dbReference>